<keyword evidence="1" id="KW-0472">Membrane</keyword>
<keyword evidence="1" id="KW-0812">Transmembrane</keyword>
<feature type="transmembrane region" description="Helical" evidence="1">
    <location>
        <begin position="101"/>
        <end position="126"/>
    </location>
</feature>
<accession>A0A0N8PS74</accession>
<name>A0A0N8PS74_9CHLR</name>
<dbReference type="Proteomes" id="UP000050509">
    <property type="component" value="Unassembled WGS sequence"/>
</dbReference>
<keyword evidence="1" id="KW-1133">Transmembrane helix</keyword>
<proteinExistence type="predicted"/>
<evidence type="ECO:0000256" key="1">
    <source>
        <dbReference type="SAM" id="Phobius"/>
    </source>
</evidence>
<dbReference type="AlphaFoldDB" id="A0A0N8PS74"/>
<evidence type="ECO:0000313" key="2">
    <source>
        <dbReference type="EMBL" id="KPV51933.1"/>
    </source>
</evidence>
<feature type="transmembrane region" description="Helical" evidence="1">
    <location>
        <begin position="171"/>
        <end position="198"/>
    </location>
</feature>
<protein>
    <recommendedName>
        <fullName evidence="4">Glycosyltransferase RgtA/B/C/D-like domain-containing protein</fullName>
    </recommendedName>
</protein>
<feature type="transmembrane region" description="Helical" evidence="1">
    <location>
        <begin position="317"/>
        <end position="333"/>
    </location>
</feature>
<organism evidence="2 3">
    <name type="scientific">Kouleothrix aurantiaca</name>
    <dbReference type="NCBI Taxonomy" id="186479"/>
    <lineage>
        <taxon>Bacteria</taxon>
        <taxon>Bacillati</taxon>
        <taxon>Chloroflexota</taxon>
        <taxon>Chloroflexia</taxon>
        <taxon>Chloroflexales</taxon>
        <taxon>Roseiflexineae</taxon>
        <taxon>Roseiflexaceae</taxon>
        <taxon>Kouleothrix</taxon>
    </lineage>
</organism>
<gene>
    <name evidence="2" type="ORF">SE17_18430</name>
</gene>
<reference evidence="2 3" key="1">
    <citation type="submission" date="2015-09" db="EMBL/GenBank/DDBJ databases">
        <title>Draft genome sequence of Kouleothrix aurantiaca JCM 19913.</title>
        <authorList>
            <person name="Hemp J."/>
        </authorList>
    </citation>
    <scope>NUCLEOTIDE SEQUENCE [LARGE SCALE GENOMIC DNA]</scope>
    <source>
        <strain evidence="2 3">COM-B</strain>
    </source>
</reference>
<feature type="transmembrane region" description="Helical" evidence="1">
    <location>
        <begin position="210"/>
        <end position="228"/>
    </location>
</feature>
<dbReference type="EMBL" id="LJCR01000720">
    <property type="protein sequence ID" value="KPV51933.1"/>
    <property type="molecule type" value="Genomic_DNA"/>
</dbReference>
<comment type="caution">
    <text evidence="2">The sequence shown here is derived from an EMBL/GenBank/DDBJ whole genome shotgun (WGS) entry which is preliminary data.</text>
</comment>
<evidence type="ECO:0008006" key="4">
    <source>
        <dbReference type="Google" id="ProtNLM"/>
    </source>
</evidence>
<feature type="transmembrane region" description="Helical" evidence="1">
    <location>
        <begin position="138"/>
        <end position="159"/>
    </location>
</feature>
<sequence length="512" mass="57222">MLAAVIFAVALVARAHLADSGRIEYDEKDYAKAAAQYSNYIKNGEPGLIAQDTYNYEHPTFNKLVYAFVLLRFPAQESFDLSKPLPVRQVKQAQEVVAMRWVSVLSGSVAVFLLALVNPLAGLFLAVHTYAIKYSSVIYLDALPMCAALLAFQAFLLVLKRGPGKQSAPWLLLSAIALGVAAASKYMYALVGVVLVLYSFAWMIQKRCQIVGYLAIWGIIALLVFWAADPYLWLDPSQRLLASLKFNVDFANGPAVKFTAYPRWQPFVWLLRPMPHYPIGRVTPFFVQPGDFWLAIDSWIFGLGIVGLPLMIRRYPAYFTWLAVGLIFLLAWSTKWPQYVLLVLPPLCLAAAEGVRTLWTLARIGLRKILPAASEEAANTAHECRNRTARASRSVLCCRRLRRVLLASFFLLEPGFEAQQAGVPLGANFPDPQLKLAKRLGRERIALFAAGLLHGNQARRLKNGEVLENTLPGNRVFLRQLSRRLRAVLRQGAKQAAAHRVGERVEERLLAF</sequence>
<feature type="transmembrane region" description="Helical" evidence="1">
    <location>
        <begin position="292"/>
        <end position="310"/>
    </location>
</feature>
<keyword evidence="3" id="KW-1185">Reference proteome</keyword>
<evidence type="ECO:0000313" key="3">
    <source>
        <dbReference type="Proteomes" id="UP000050509"/>
    </source>
</evidence>